<sequence>MRVKVSVAISVFLLCCIAVSAIAVHVLWRRTADSNSRLLVATLDHQITETVRNEVAGRIESAEAAFGAVRTIFLQNVIETREADKREFVFLSQLQAQPSLSWVAFGWPDSTFFASHKLGDGELEMMEIYPKEGAWTRRIDRYKVVQGDIEFYQRKFESTDYVVTDHAWYQQAINANAPAWFIVTEHPVATRTAAAFAGPIDVYQRRQGVLATMVELDRLSRFLGSLQVARTGAAFIMSSGGDIVAGPDKTADEVNGADLGGHPLFGVARQLGQRLASRTEAGSDEAIRVSIVDESVSYNVTLTPIDFLDWHVAVIIPEAEFLAEIDRTTARLAFTLLALVVVAGIVSVTIAHRLLTEPLRAVVEDLRAVETFELNRIAKRRSWLIELDTLSAALVRMATGLSAFAKYIPTDLVRTLVTEGIEARPGGEMKPLTILFADIAGFTGMSERLGKDIVPVISGYLDLASQAIETEGGTIDKFIGDAVMAFWGAPRGRDDHAIAACRAALGICRAVALKGPRDDAGNALIVRIGINSGVALVGNIGSATHLSYTAIGDAVNVASRLETANKLYGTGIIMGEEVRKAAGPNIIVRELDRIAVYGREGGIAIFELVGLSGEKRPSWIDSYETGLELYRARRWCDAESKFRETLAARGDDPSSRRMIARCRALQEQSPDETWQPITVMESK</sequence>
<evidence type="ECO:0000256" key="1">
    <source>
        <dbReference type="SAM" id="Phobius"/>
    </source>
</evidence>
<evidence type="ECO:0000313" key="4">
    <source>
        <dbReference type="Proteomes" id="UP000317122"/>
    </source>
</evidence>
<dbReference type="SUPFAM" id="SSF55073">
    <property type="entry name" value="Nucleotide cyclase"/>
    <property type="match status" value="1"/>
</dbReference>
<comment type="caution">
    <text evidence="3">The sequence shown here is derived from an EMBL/GenBank/DDBJ whole genome shotgun (WGS) entry which is preliminary data.</text>
</comment>
<dbReference type="GO" id="GO:0006171">
    <property type="term" value="P:cAMP biosynthetic process"/>
    <property type="evidence" value="ECO:0007669"/>
    <property type="project" value="TreeGrafter"/>
</dbReference>
<dbReference type="Proteomes" id="UP000317122">
    <property type="component" value="Unassembled WGS sequence"/>
</dbReference>
<keyword evidence="1" id="KW-1133">Transmembrane helix</keyword>
<evidence type="ECO:0000313" key="3">
    <source>
        <dbReference type="EMBL" id="TWI38725.1"/>
    </source>
</evidence>
<dbReference type="InterPro" id="IPR050697">
    <property type="entry name" value="Adenylyl/Guanylyl_Cyclase_3/4"/>
</dbReference>
<dbReference type="Gene3D" id="3.30.450.20">
    <property type="entry name" value="PAS domain"/>
    <property type="match status" value="1"/>
</dbReference>
<dbReference type="OrthoDB" id="9789782at2"/>
<dbReference type="InterPro" id="IPR029787">
    <property type="entry name" value="Nucleotide_cyclase"/>
</dbReference>
<accession>A0A562P2R3</accession>
<dbReference type="PANTHER" id="PTHR43081">
    <property type="entry name" value="ADENYLATE CYCLASE, TERMINAL-DIFFERENTIATION SPECIFIC-RELATED"/>
    <property type="match status" value="1"/>
</dbReference>
<dbReference type="InterPro" id="IPR001054">
    <property type="entry name" value="A/G_cyclase"/>
</dbReference>
<proteinExistence type="predicted"/>
<gene>
    <name evidence="3" type="ORF">IQ26_02146</name>
</gene>
<keyword evidence="4" id="KW-1185">Reference proteome</keyword>
<name>A0A562P2R3_9HYPH</name>
<dbReference type="PANTHER" id="PTHR43081:SF1">
    <property type="entry name" value="ADENYLATE CYCLASE, TERMINAL-DIFFERENTIATION SPECIFIC"/>
    <property type="match status" value="1"/>
</dbReference>
<dbReference type="Pfam" id="PF00211">
    <property type="entry name" value="Guanylate_cyc"/>
    <property type="match status" value="1"/>
</dbReference>
<organism evidence="3 4">
    <name type="scientific">Mesorhizobium tianshanense</name>
    <dbReference type="NCBI Taxonomy" id="39844"/>
    <lineage>
        <taxon>Bacteria</taxon>
        <taxon>Pseudomonadati</taxon>
        <taxon>Pseudomonadota</taxon>
        <taxon>Alphaproteobacteria</taxon>
        <taxon>Hyphomicrobiales</taxon>
        <taxon>Phyllobacteriaceae</taxon>
        <taxon>Mesorhizobium</taxon>
    </lineage>
</organism>
<dbReference type="Gene3D" id="3.30.70.1230">
    <property type="entry name" value="Nucleotide cyclase"/>
    <property type="match status" value="1"/>
</dbReference>
<dbReference type="GO" id="GO:0035556">
    <property type="term" value="P:intracellular signal transduction"/>
    <property type="evidence" value="ECO:0007669"/>
    <property type="project" value="InterPro"/>
</dbReference>
<dbReference type="SMART" id="SM00044">
    <property type="entry name" value="CYCc"/>
    <property type="match status" value="1"/>
</dbReference>
<feature type="transmembrane region" description="Helical" evidence="1">
    <location>
        <begin position="332"/>
        <end position="351"/>
    </location>
</feature>
<dbReference type="AlphaFoldDB" id="A0A562P2R3"/>
<feature type="domain" description="Guanylate cyclase" evidence="2">
    <location>
        <begin position="433"/>
        <end position="562"/>
    </location>
</feature>
<keyword evidence="1" id="KW-0812">Transmembrane</keyword>
<dbReference type="CDD" id="cd07302">
    <property type="entry name" value="CHD"/>
    <property type="match status" value="1"/>
</dbReference>
<dbReference type="PROSITE" id="PS50125">
    <property type="entry name" value="GUANYLATE_CYCLASE_2"/>
    <property type="match status" value="1"/>
</dbReference>
<dbReference type="GO" id="GO:0004016">
    <property type="term" value="F:adenylate cyclase activity"/>
    <property type="evidence" value="ECO:0007669"/>
    <property type="project" value="UniProtKB-ARBA"/>
</dbReference>
<evidence type="ECO:0000259" key="2">
    <source>
        <dbReference type="PROSITE" id="PS50125"/>
    </source>
</evidence>
<dbReference type="EMBL" id="VLKT01000011">
    <property type="protein sequence ID" value="TWI38725.1"/>
    <property type="molecule type" value="Genomic_DNA"/>
</dbReference>
<reference evidence="3 4" key="1">
    <citation type="journal article" date="2015" name="Stand. Genomic Sci.">
        <title>Genomic Encyclopedia of Bacterial and Archaeal Type Strains, Phase III: the genomes of soil and plant-associated and newly described type strains.</title>
        <authorList>
            <person name="Whitman W.B."/>
            <person name="Woyke T."/>
            <person name="Klenk H.P."/>
            <person name="Zhou Y."/>
            <person name="Lilburn T.G."/>
            <person name="Beck B.J."/>
            <person name="De Vos P."/>
            <person name="Vandamme P."/>
            <person name="Eisen J.A."/>
            <person name="Garrity G."/>
            <person name="Hugenholtz P."/>
            <person name="Kyrpides N.C."/>
        </authorList>
    </citation>
    <scope>NUCLEOTIDE SEQUENCE [LARGE SCALE GENOMIC DNA]</scope>
    <source>
        <strain evidence="3 4">CGMCC 1.2546</strain>
    </source>
</reference>
<keyword evidence="1" id="KW-0472">Membrane</keyword>
<protein>
    <submittedName>
        <fullName evidence="3">Adenylate cyclase</fullName>
    </submittedName>
</protein>